<feature type="transmembrane region" description="Helical" evidence="12">
    <location>
        <begin position="71"/>
        <end position="94"/>
    </location>
</feature>
<feature type="transmembrane region" description="Helical" evidence="12">
    <location>
        <begin position="370"/>
        <end position="391"/>
    </location>
</feature>
<keyword evidence="15" id="KW-1185">Reference proteome</keyword>
<dbReference type="GO" id="GO:0015385">
    <property type="term" value="F:sodium:proton antiporter activity"/>
    <property type="evidence" value="ECO:0007669"/>
    <property type="project" value="InterPro"/>
</dbReference>
<keyword evidence="10" id="KW-0739">Sodium transport</keyword>
<dbReference type="AlphaFoldDB" id="A0A8K0NN26"/>
<keyword evidence="8" id="KW-0406">Ion transport</keyword>
<accession>A0A8K0NN26</accession>
<sequence>MAVFVDVTDISKTLAILGTYIIVVGLVSYLVKNRLFISESILAVGLGIAIGPVALNWVNPHEWVDYDEERYRYLTLQITRIIIGIQVLFAGIDLPKAYLKKEWKSLATLLGPAMLSGWFVSGLLIWGLIPGLTYLESLVIASCVTPTDPVLANAICKGRFAEEHVPPNVRNLIIAESGANDGLGYPFLFIGLFLIRRHTEGFPDSLGWAIGHWIYETLIYQVLLAVVIGSVLGYVFRKALRWAERKQLVDHDSFLAFGMAAAFFTLGVCGLLGTDDILACFILGNSFSWDDWFRVETEEHAVQDVIDLLLNSSVFIYIGTILPWSQFDKYFGIYTWRLILLGIAIIALRRPPWVTALTRLMPALKGYGEGAFTGFFGCIGVSAVFYIQVALENIPEERTQLRAVIEPVVLFLVLTSVLIHGITIPLGKGFHHTLTITKTRSTSSGAVLRLPQAPMELPTNPQGEDTGILASGRSTGTKLTDRSRTNTVDLTLTFQEPVLDRGAVLRSNV</sequence>
<dbReference type="OrthoDB" id="2190219at2759"/>
<dbReference type="FunFam" id="1.20.1530.20:FF:000015">
    <property type="entry name" value="Na(+)/H(+) antiporter 2"/>
    <property type="match status" value="1"/>
</dbReference>
<name>A0A8K0NN26_9TREE</name>
<dbReference type="Proteomes" id="UP000812966">
    <property type="component" value="Unassembled WGS sequence"/>
</dbReference>
<evidence type="ECO:0000256" key="8">
    <source>
        <dbReference type="ARBA" id="ARBA00023065"/>
    </source>
</evidence>
<dbReference type="GO" id="GO:0042391">
    <property type="term" value="P:regulation of membrane potential"/>
    <property type="evidence" value="ECO:0007669"/>
    <property type="project" value="InterPro"/>
</dbReference>
<gene>
    <name evidence="14" type="ORF">FFLO_06218</name>
</gene>
<evidence type="ECO:0000313" key="14">
    <source>
        <dbReference type="EMBL" id="KAG7528341.1"/>
    </source>
</evidence>
<dbReference type="EMBL" id="JABELV010000189">
    <property type="protein sequence ID" value="KAG7528341.1"/>
    <property type="molecule type" value="Genomic_DNA"/>
</dbReference>
<feature type="transmembrane region" description="Helical" evidence="12">
    <location>
        <begin position="40"/>
        <end position="59"/>
    </location>
</feature>
<keyword evidence="9 12" id="KW-0472">Membrane</keyword>
<evidence type="ECO:0000256" key="4">
    <source>
        <dbReference type="ARBA" id="ARBA00022449"/>
    </source>
</evidence>
<reference evidence="14" key="1">
    <citation type="submission" date="2020-04" db="EMBL/GenBank/DDBJ databases">
        <title>Analysis of mating type loci in Filobasidium floriforme.</title>
        <authorList>
            <person name="Nowrousian M."/>
        </authorList>
    </citation>
    <scope>NUCLEOTIDE SEQUENCE</scope>
    <source>
        <strain evidence="14">CBS 6242</strain>
    </source>
</reference>
<proteinExistence type="inferred from homology"/>
<evidence type="ECO:0000256" key="10">
    <source>
        <dbReference type="ARBA" id="ARBA00023201"/>
    </source>
</evidence>
<keyword evidence="5 12" id="KW-0812">Transmembrane</keyword>
<feature type="domain" description="Cation/H+ exchanger transmembrane" evidence="13">
    <location>
        <begin position="26"/>
        <end position="425"/>
    </location>
</feature>
<feature type="transmembrane region" description="Helical" evidence="12">
    <location>
        <begin position="403"/>
        <end position="422"/>
    </location>
</feature>
<feature type="transmembrane region" description="Helical" evidence="12">
    <location>
        <begin position="106"/>
        <end position="129"/>
    </location>
</feature>
<feature type="transmembrane region" description="Helical" evidence="12">
    <location>
        <begin position="218"/>
        <end position="236"/>
    </location>
</feature>
<evidence type="ECO:0000256" key="3">
    <source>
        <dbReference type="ARBA" id="ARBA00022448"/>
    </source>
</evidence>
<feature type="transmembrane region" description="Helical" evidence="12">
    <location>
        <begin position="13"/>
        <end position="31"/>
    </location>
</feature>
<keyword evidence="3" id="KW-0813">Transport</keyword>
<dbReference type="Gene3D" id="1.20.1530.20">
    <property type="match status" value="1"/>
</dbReference>
<evidence type="ECO:0000256" key="9">
    <source>
        <dbReference type="ARBA" id="ARBA00023136"/>
    </source>
</evidence>
<dbReference type="GO" id="GO:0005886">
    <property type="term" value="C:plasma membrane"/>
    <property type="evidence" value="ECO:0007669"/>
    <property type="project" value="InterPro"/>
</dbReference>
<comment type="similarity">
    <text evidence="2">Belongs to the fungal Na(+)/H(+) exchanger family.</text>
</comment>
<evidence type="ECO:0000259" key="13">
    <source>
        <dbReference type="Pfam" id="PF00999"/>
    </source>
</evidence>
<evidence type="ECO:0000256" key="12">
    <source>
        <dbReference type="SAM" id="Phobius"/>
    </source>
</evidence>
<organism evidence="14 15">
    <name type="scientific">Filobasidium floriforme</name>
    <dbReference type="NCBI Taxonomy" id="5210"/>
    <lineage>
        <taxon>Eukaryota</taxon>
        <taxon>Fungi</taxon>
        <taxon>Dikarya</taxon>
        <taxon>Basidiomycota</taxon>
        <taxon>Agaricomycotina</taxon>
        <taxon>Tremellomycetes</taxon>
        <taxon>Filobasidiales</taxon>
        <taxon>Filobasidiaceae</taxon>
        <taxon>Filobasidium</taxon>
    </lineage>
</organism>
<evidence type="ECO:0000256" key="5">
    <source>
        <dbReference type="ARBA" id="ARBA00022692"/>
    </source>
</evidence>
<comment type="subcellular location">
    <subcellularLocation>
        <location evidence="1">Membrane</location>
        <topology evidence="1">Multi-pass membrane protein</topology>
    </subcellularLocation>
</comment>
<dbReference type="PANTHER" id="PTHR31382">
    <property type="entry name" value="NA(+)/H(+) ANTIPORTER"/>
    <property type="match status" value="1"/>
</dbReference>
<comment type="caution">
    <text evidence="14">The sequence shown here is derived from an EMBL/GenBank/DDBJ whole genome shotgun (WGS) entry which is preliminary data.</text>
</comment>
<evidence type="ECO:0000256" key="6">
    <source>
        <dbReference type="ARBA" id="ARBA00022989"/>
    </source>
</evidence>
<dbReference type="InterPro" id="IPR038770">
    <property type="entry name" value="Na+/solute_symporter_sf"/>
</dbReference>
<evidence type="ECO:0000256" key="2">
    <source>
        <dbReference type="ARBA" id="ARBA00005248"/>
    </source>
</evidence>
<evidence type="ECO:0000256" key="11">
    <source>
        <dbReference type="SAM" id="MobiDB-lite"/>
    </source>
</evidence>
<dbReference type="GO" id="GO:0120029">
    <property type="term" value="P:proton export across plasma membrane"/>
    <property type="evidence" value="ECO:0007669"/>
    <property type="project" value="InterPro"/>
</dbReference>
<dbReference type="Pfam" id="PF00999">
    <property type="entry name" value="Na_H_Exchanger"/>
    <property type="match status" value="1"/>
</dbReference>
<dbReference type="InterPro" id="IPR006153">
    <property type="entry name" value="Cation/H_exchanger_TM"/>
</dbReference>
<feature type="transmembrane region" description="Helical" evidence="12">
    <location>
        <begin position="257"/>
        <end position="285"/>
    </location>
</feature>
<feature type="region of interest" description="Disordered" evidence="11">
    <location>
        <begin position="454"/>
        <end position="482"/>
    </location>
</feature>
<dbReference type="GO" id="GO:0036376">
    <property type="term" value="P:sodium ion export across plasma membrane"/>
    <property type="evidence" value="ECO:0007669"/>
    <property type="project" value="InterPro"/>
</dbReference>
<evidence type="ECO:0000256" key="7">
    <source>
        <dbReference type="ARBA" id="ARBA00023053"/>
    </source>
</evidence>
<keyword evidence="6 12" id="KW-1133">Transmembrane helix</keyword>
<evidence type="ECO:0000313" key="15">
    <source>
        <dbReference type="Proteomes" id="UP000812966"/>
    </source>
</evidence>
<keyword evidence="4" id="KW-0050">Antiport</keyword>
<keyword evidence="7" id="KW-0915">Sodium</keyword>
<feature type="transmembrane region" description="Helical" evidence="12">
    <location>
        <begin position="331"/>
        <end position="350"/>
    </location>
</feature>
<dbReference type="PANTHER" id="PTHR31382:SF1">
    <property type="entry name" value="SODIUM ION_PROTON EXCHANGER (EUROFUNG)"/>
    <property type="match status" value="1"/>
</dbReference>
<evidence type="ECO:0000256" key="1">
    <source>
        <dbReference type="ARBA" id="ARBA00004141"/>
    </source>
</evidence>
<dbReference type="InterPro" id="IPR004712">
    <property type="entry name" value="Na+/H+_antiporter_fungi"/>
</dbReference>
<protein>
    <recommendedName>
        <fullName evidence="13">Cation/H+ exchanger transmembrane domain-containing protein</fullName>
    </recommendedName>
</protein>